<organism evidence="3 4">
    <name type="scientific">Ephemerocybe angulata</name>
    <dbReference type="NCBI Taxonomy" id="980116"/>
    <lineage>
        <taxon>Eukaryota</taxon>
        <taxon>Fungi</taxon>
        <taxon>Dikarya</taxon>
        <taxon>Basidiomycota</taxon>
        <taxon>Agaricomycotina</taxon>
        <taxon>Agaricomycetes</taxon>
        <taxon>Agaricomycetidae</taxon>
        <taxon>Agaricales</taxon>
        <taxon>Agaricineae</taxon>
        <taxon>Psathyrellaceae</taxon>
        <taxon>Ephemerocybe</taxon>
    </lineage>
</organism>
<dbReference type="AlphaFoldDB" id="A0A8H5BT86"/>
<dbReference type="Pfam" id="PF18149">
    <property type="entry name" value="Helicase_PWI"/>
    <property type="match status" value="1"/>
</dbReference>
<keyword evidence="4" id="KW-1185">Reference proteome</keyword>
<name>A0A8H5BT86_9AGAR</name>
<dbReference type="OrthoDB" id="5575at2759"/>
<evidence type="ECO:0000259" key="2">
    <source>
        <dbReference type="Pfam" id="PF18149"/>
    </source>
</evidence>
<dbReference type="Proteomes" id="UP000541558">
    <property type="component" value="Unassembled WGS sequence"/>
</dbReference>
<evidence type="ECO:0000313" key="3">
    <source>
        <dbReference type="EMBL" id="KAF5328935.1"/>
    </source>
</evidence>
<feature type="domain" description="Brr2 N-terminal helicase PWI" evidence="2">
    <location>
        <begin position="233"/>
        <end position="276"/>
    </location>
</feature>
<feature type="region of interest" description="Disordered" evidence="1">
    <location>
        <begin position="190"/>
        <end position="246"/>
    </location>
</feature>
<feature type="compositionally biased region" description="Acidic residues" evidence="1">
    <location>
        <begin position="90"/>
        <end position="118"/>
    </location>
</feature>
<evidence type="ECO:0000313" key="4">
    <source>
        <dbReference type="Proteomes" id="UP000541558"/>
    </source>
</evidence>
<reference evidence="3 4" key="1">
    <citation type="journal article" date="2020" name="ISME J.">
        <title>Uncovering the hidden diversity of litter-decomposition mechanisms in mushroom-forming fungi.</title>
        <authorList>
            <person name="Floudas D."/>
            <person name="Bentzer J."/>
            <person name="Ahren D."/>
            <person name="Johansson T."/>
            <person name="Persson P."/>
            <person name="Tunlid A."/>
        </authorList>
    </citation>
    <scope>NUCLEOTIDE SEQUENCE [LARGE SCALE GENOMIC DNA]</scope>
    <source>
        <strain evidence="3 4">CBS 175.51</strain>
    </source>
</reference>
<accession>A0A8H5BT86</accession>
<comment type="caution">
    <text evidence="3">The sequence shown here is derived from an EMBL/GenBank/DDBJ whole genome shotgun (WGS) entry which is preliminary data.</text>
</comment>
<feature type="region of interest" description="Disordered" evidence="1">
    <location>
        <begin position="156"/>
        <end position="175"/>
    </location>
</feature>
<evidence type="ECO:0000256" key="1">
    <source>
        <dbReference type="SAM" id="MobiDB-lite"/>
    </source>
</evidence>
<sequence>MLSLVGKLLQARISCTVWPTPCSRRSRTRTCATLTKKGEVEEILGPILNGQFDQLLGLSKKITDYNAEDETMTDPDADIEDGINVAFDDKDSEEGGEEGFEIDDKGEEEEEEEEEEEDKVERGPEMDTAGEDLQGLAGQGHCLATLGFNVVFDEEEDGEGFEVDEKSEEEDKVERGRRWIPQGRNGYRRGGSCHWEVSSTSKGWQDKDIVSPRSSMASGFSIKSPEVYPDPVDDKTTSMLGSQSREREAENALMELFDFQPFPLIAKFMKNRDVIV</sequence>
<dbReference type="InterPro" id="IPR041094">
    <property type="entry name" value="Brr2_helicase_PWI"/>
</dbReference>
<gene>
    <name evidence="3" type="ORF">D9611_013518</name>
</gene>
<feature type="compositionally biased region" description="Acidic residues" evidence="1">
    <location>
        <begin position="156"/>
        <end position="171"/>
    </location>
</feature>
<protein>
    <recommendedName>
        <fullName evidence="2">Brr2 N-terminal helicase PWI domain-containing protein</fullName>
    </recommendedName>
</protein>
<feature type="region of interest" description="Disordered" evidence="1">
    <location>
        <begin position="87"/>
        <end position="133"/>
    </location>
</feature>
<proteinExistence type="predicted"/>
<dbReference type="EMBL" id="JAACJK010000124">
    <property type="protein sequence ID" value="KAF5328935.1"/>
    <property type="molecule type" value="Genomic_DNA"/>
</dbReference>